<evidence type="ECO:0000313" key="1">
    <source>
        <dbReference type="EMBL" id="QQE73746.1"/>
    </source>
</evidence>
<dbReference type="RefSeq" id="WP_198827348.1">
    <property type="nucleotide sequence ID" value="NZ_CP066308.1"/>
</dbReference>
<dbReference type="Proteomes" id="UP000677234">
    <property type="component" value="Chromosome"/>
</dbReference>
<dbReference type="Proteomes" id="UP000595847">
    <property type="component" value="Chromosome"/>
</dbReference>
<dbReference type="KEGG" id="bcop:JD108_17955"/>
<evidence type="ECO:0000313" key="4">
    <source>
        <dbReference type="Proteomes" id="UP000677234"/>
    </source>
</evidence>
<organism evidence="1 3">
    <name type="scientific">Brevibacillus composti</name>
    <dbReference type="NCBI Taxonomy" id="2796470"/>
    <lineage>
        <taxon>Bacteria</taxon>
        <taxon>Bacillati</taxon>
        <taxon>Bacillota</taxon>
        <taxon>Bacilli</taxon>
        <taxon>Bacillales</taxon>
        <taxon>Paenibacillaceae</taxon>
        <taxon>Brevibacillus</taxon>
    </lineage>
</organism>
<dbReference type="AlphaFoldDB" id="A0A7T5EJG6"/>
<evidence type="ECO:0000313" key="2">
    <source>
        <dbReference type="EMBL" id="QUO40829.1"/>
    </source>
</evidence>
<protein>
    <submittedName>
        <fullName evidence="1">Uncharacterized protein</fullName>
    </submittedName>
</protein>
<dbReference type="EMBL" id="CP066308">
    <property type="protein sequence ID" value="QQE73746.1"/>
    <property type="molecule type" value="Genomic_DNA"/>
</dbReference>
<reference evidence="2" key="2">
    <citation type="submission" date="2021-04" db="EMBL/GenBank/DDBJ databases">
        <title>Brevibacillus composti FJAT-54423, complete genome.</title>
        <authorList>
            <person name="Tang R."/>
        </authorList>
    </citation>
    <scope>NUCLEOTIDE SEQUENCE</scope>
    <source>
        <strain evidence="2">FJAT-54424</strain>
    </source>
</reference>
<accession>A0A7T5EJG6</accession>
<keyword evidence="4" id="KW-1185">Reference proteome</keyword>
<sequence>MKKTIDTPEELQLGSLKTYFLALTRFFSKRPKPPWVQNPMSYTKKTWELMEERFCYTGIDPGRGFPAIDGG</sequence>
<reference evidence="1 3" key="1">
    <citation type="submission" date="2020-12" db="EMBL/GenBank/DDBJ databases">
        <title>strain FJAT-54423T represents a novel species of the genus Brevibacillus.</title>
        <authorList>
            <person name="Tang R."/>
        </authorList>
    </citation>
    <scope>NUCLEOTIDE SEQUENCE [LARGE SCALE GENOMIC DNA]</scope>
    <source>
        <strain evidence="1 3">FJAT-54423</strain>
    </source>
</reference>
<gene>
    <name evidence="1" type="ORF">JD108_17955</name>
    <name evidence="2" type="ORF">KDJ56_17895</name>
</gene>
<evidence type="ECO:0000313" key="3">
    <source>
        <dbReference type="Proteomes" id="UP000595847"/>
    </source>
</evidence>
<proteinExistence type="predicted"/>
<name>A0A7T5EJG6_9BACL</name>
<dbReference type="EMBL" id="CP073708">
    <property type="protein sequence ID" value="QUO40829.1"/>
    <property type="molecule type" value="Genomic_DNA"/>
</dbReference>